<dbReference type="GO" id="GO:0019867">
    <property type="term" value="C:outer membrane"/>
    <property type="evidence" value="ECO:0007669"/>
    <property type="project" value="InterPro"/>
</dbReference>
<gene>
    <name evidence="7" type="ORF">RS694_10860</name>
</gene>
<dbReference type="PANTHER" id="PTHR35603">
    <property type="match status" value="1"/>
</dbReference>
<dbReference type="SUPFAM" id="SSF49695">
    <property type="entry name" value="gamma-Crystallin-like"/>
    <property type="match status" value="1"/>
</dbReference>
<dbReference type="STRING" id="1484693.RS694_10860"/>
<comment type="subcellular location">
    <subcellularLocation>
        <location evidence="1">Membrane</location>
    </subcellularLocation>
</comment>
<dbReference type="RefSeq" id="WP_029709695.1">
    <property type="nucleotide sequence ID" value="NZ_CP019239.1"/>
</dbReference>
<evidence type="ECO:0000256" key="5">
    <source>
        <dbReference type="SAM" id="SignalP"/>
    </source>
</evidence>
<dbReference type="InterPro" id="IPR051407">
    <property type="entry name" value="Bact_OM_lipoprot/Surf_antigen"/>
</dbReference>
<evidence type="ECO:0000256" key="3">
    <source>
        <dbReference type="ARBA" id="ARBA00022737"/>
    </source>
</evidence>
<evidence type="ECO:0000256" key="1">
    <source>
        <dbReference type="ARBA" id="ARBA00004370"/>
    </source>
</evidence>
<dbReference type="AlphaFoldDB" id="A0A1P8KAI5"/>
<dbReference type="Proteomes" id="UP000186110">
    <property type="component" value="Chromosome"/>
</dbReference>
<dbReference type="Pfam" id="PF00030">
    <property type="entry name" value="Crystall"/>
    <property type="match status" value="1"/>
</dbReference>
<evidence type="ECO:0000256" key="4">
    <source>
        <dbReference type="ARBA" id="ARBA00023136"/>
    </source>
</evidence>
<keyword evidence="3" id="KW-0677">Repeat</keyword>
<dbReference type="Gene3D" id="2.60.20.10">
    <property type="entry name" value="Crystallins"/>
    <property type="match status" value="1"/>
</dbReference>
<evidence type="ECO:0000259" key="6">
    <source>
        <dbReference type="SMART" id="SM00247"/>
    </source>
</evidence>
<protein>
    <recommendedName>
        <fullName evidence="6">Beta/gamma crystallin 'Greek key' domain-containing protein</fullName>
    </recommendedName>
</protein>
<evidence type="ECO:0000313" key="8">
    <source>
        <dbReference type="Proteomes" id="UP000186110"/>
    </source>
</evidence>
<keyword evidence="5" id="KW-0732">Signal</keyword>
<sequence>MKTTFKHLLAVTALVSAGMASAEIIFYENQDFQGRSVSATLPIDNFRTTGFNDRATSAIVLNDRWEACDDAYFGGRCVVLRPGRYASLTAMGMNDRISSVRAIHKEARIDDSRYAPLPVQPVYDNRRRRGEKLFNANVQSVRAVVGPPEKRCWMEREDVPATQGKLNPTGALIGGLLGGVLGHQVGSGGGRDLATVGGAVAGAAVGAHVGRDNTPATTREVERCSTNTSQAKPEFWDVGYTFRGQEHQVQMTSPPGKTIRVNAKGEPRA</sequence>
<keyword evidence="8" id="KW-1185">Reference proteome</keyword>
<evidence type="ECO:0000256" key="2">
    <source>
        <dbReference type="ARBA" id="ARBA00009646"/>
    </source>
</evidence>
<dbReference type="eggNOG" id="COG3134">
    <property type="taxonomic scope" value="Bacteria"/>
</dbReference>
<dbReference type="PANTHER" id="PTHR35603:SF2">
    <property type="entry name" value="OUTER MEMBRANE LIPOPROTEIN"/>
    <property type="match status" value="1"/>
</dbReference>
<dbReference type="SMART" id="SM00247">
    <property type="entry name" value="XTALbg"/>
    <property type="match status" value="1"/>
</dbReference>
<evidence type="ECO:0000313" key="7">
    <source>
        <dbReference type="EMBL" id="APW42982.1"/>
    </source>
</evidence>
<proteinExistence type="inferred from homology"/>
<comment type="similarity">
    <text evidence="2">Belongs to the beta/gamma-crystallin family.</text>
</comment>
<feature type="domain" description="Beta/gamma crystallin 'Greek key'" evidence="6">
    <location>
        <begin position="23"/>
        <end position="103"/>
    </location>
</feature>
<dbReference type="InterPro" id="IPR008816">
    <property type="entry name" value="Gly_zipper_2TM_dom"/>
</dbReference>
<reference evidence="7 8" key="1">
    <citation type="submission" date="2017-01" db="EMBL/GenBank/DDBJ databases">
        <authorList>
            <person name="Mah S.A."/>
            <person name="Swanson W.J."/>
            <person name="Moy G.W."/>
            <person name="Vacquier V.D."/>
        </authorList>
    </citation>
    <scope>NUCLEOTIDE SEQUENCE [LARGE SCALE GENOMIC DNA]</scope>
    <source>
        <strain evidence="7 8">DSM 22694</strain>
    </source>
</reference>
<dbReference type="EMBL" id="CP019239">
    <property type="protein sequence ID" value="APW42982.1"/>
    <property type="molecule type" value="Genomic_DNA"/>
</dbReference>
<dbReference type="InterPro" id="IPR001064">
    <property type="entry name" value="Beta/gamma_crystallin"/>
</dbReference>
<accession>A0A1P8KAI5</accession>
<feature type="chain" id="PRO_5010322566" description="Beta/gamma crystallin 'Greek key' domain-containing protein" evidence="5">
    <location>
        <begin position="23"/>
        <end position="269"/>
    </location>
</feature>
<dbReference type="InterPro" id="IPR011024">
    <property type="entry name" value="G_crystallin-like"/>
</dbReference>
<name>A0A1P8KAI5_9BURK</name>
<dbReference type="Pfam" id="PF05433">
    <property type="entry name" value="Rick_17kDa_Anti"/>
    <property type="match status" value="1"/>
</dbReference>
<keyword evidence="4" id="KW-0472">Membrane</keyword>
<organism evidence="7 8">
    <name type="scientific">Rhodoferax saidenbachensis</name>
    <dbReference type="NCBI Taxonomy" id="1484693"/>
    <lineage>
        <taxon>Bacteria</taxon>
        <taxon>Pseudomonadati</taxon>
        <taxon>Pseudomonadota</taxon>
        <taxon>Betaproteobacteria</taxon>
        <taxon>Burkholderiales</taxon>
        <taxon>Comamonadaceae</taxon>
        <taxon>Rhodoferax</taxon>
    </lineage>
</organism>
<feature type="signal peptide" evidence="5">
    <location>
        <begin position="1"/>
        <end position="22"/>
    </location>
</feature>
<dbReference type="KEGG" id="rsb:RS694_10860"/>